<comment type="caution">
    <text evidence="2">The sequence shown here is derived from an EMBL/GenBank/DDBJ whole genome shotgun (WGS) entry which is preliminary data.</text>
</comment>
<name>A0A9W7G0F7_9STRA</name>
<feature type="compositionally biased region" description="Basic and acidic residues" evidence="1">
    <location>
        <begin position="287"/>
        <end position="298"/>
    </location>
</feature>
<proteinExistence type="predicted"/>
<feature type="compositionally biased region" description="Basic residues" evidence="1">
    <location>
        <begin position="504"/>
        <end position="514"/>
    </location>
</feature>
<sequence length="538" mass="57781">MVKTKVDAMVSGLLKVRNMGKELEVLIGGLEGEDEGGRGAAKVEGGGFGGVKVDRGAKLARGIVEIVEDLVWEGDEEDMWTYDALIKLRRHLGEAVEGRRKEVEECTGEEGDGAEEEELAIGKLALETLVLDERKVKEKLGRVKGEIGRRLIGGEEVEVEVERMEKESKGNVEGKSLTPNKWSEKSVEELDDEFESLIRKGVEGIEEEKVEEGEKVEEEVKVVEAVEAVEDEEIGGLSPEGIERVMQGLDPFGDKNVQLKSVHHDKYGLGAGGGGEEEEEEEEEEVQEKIARAEEKHLGGGRKLWGDAEDEEEGEKEGEVPVPVPVIASSPPPSSSSPSIPSSLLMKVLSPPHVPPPPPTVVSTFKSSPPRSASVVPSDVAVTPNGKVSKSTSSSGPSSVSPIKPCSPSGFDVVFDVEGGEDIVKGGEGEEGMVGMVSPEPTTGKWIREGIKEFGLGGSEGGEGEEREKAILGSGSKPPLSPFSRKPSRRVIKTQRKIEERVKGKGRAGTKRGLGKLGEVGKLEERKGRFRITPEKGI</sequence>
<organism evidence="2 3">
    <name type="scientific">Triparma columacea</name>
    <dbReference type="NCBI Taxonomy" id="722753"/>
    <lineage>
        <taxon>Eukaryota</taxon>
        <taxon>Sar</taxon>
        <taxon>Stramenopiles</taxon>
        <taxon>Ochrophyta</taxon>
        <taxon>Bolidophyceae</taxon>
        <taxon>Parmales</taxon>
        <taxon>Triparmaceae</taxon>
        <taxon>Triparma</taxon>
    </lineage>
</organism>
<evidence type="ECO:0000256" key="1">
    <source>
        <dbReference type="SAM" id="MobiDB-lite"/>
    </source>
</evidence>
<feature type="compositionally biased region" description="Basic and acidic residues" evidence="1">
    <location>
        <begin position="519"/>
        <end position="538"/>
    </location>
</feature>
<accession>A0A9W7G0F7</accession>
<feature type="compositionally biased region" description="Basic residues" evidence="1">
    <location>
        <begin position="486"/>
        <end position="495"/>
    </location>
</feature>
<feature type="region of interest" description="Disordered" evidence="1">
    <location>
        <begin position="263"/>
        <end position="408"/>
    </location>
</feature>
<dbReference type="Proteomes" id="UP001165065">
    <property type="component" value="Unassembled WGS sequence"/>
</dbReference>
<feature type="region of interest" description="Disordered" evidence="1">
    <location>
        <begin position="422"/>
        <end position="538"/>
    </location>
</feature>
<dbReference type="AlphaFoldDB" id="A0A9W7G0F7"/>
<evidence type="ECO:0000313" key="3">
    <source>
        <dbReference type="Proteomes" id="UP001165065"/>
    </source>
</evidence>
<keyword evidence="3" id="KW-1185">Reference proteome</keyword>
<feature type="compositionally biased region" description="Low complexity" evidence="1">
    <location>
        <begin position="336"/>
        <end position="351"/>
    </location>
</feature>
<gene>
    <name evidence="2" type="ORF">TrCOL_g6744</name>
</gene>
<protein>
    <submittedName>
        <fullName evidence="2">Uncharacterized protein</fullName>
    </submittedName>
</protein>
<dbReference type="EMBL" id="BRYA01000641">
    <property type="protein sequence ID" value="GMI27250.1"/>
    <property type="molecule type" value="Genomic_DNA"/>
</dbReference>
<feature type="compositionally biased region" description="Low complexity" evidence="1">
    <location>
        <begin position="361"/>
        <end position="402"/>
    </location>
</feature>
<feature type="compositionally biased region" description="Acidic residues" evidence="1">
    <location>
        <begin position="307"/>
        <end position="316"/>
    </location>
</feature>
<evidence type="ECO:0000313" key="2">
    <source>
        <dbReference type="EMBL" id="GMI27250.1"/>
    </source>
</evidence>
<dbReference type="OrthoDB" id="10463145at2759"/>
<reference evidence="3" key="1">
    <citation type="journal article" date="2023" name="Commun. Biol.">
        <title>Genome analysis of Parmales, the sister group of diatoms, reveals the evolutionary specialization of diatoms from phago-mixotrophs to photoautotrophs.</title>
        <authorList>
            <person name="Ban H."/>
            <person name="Sato S."/>
            <person name="Yoshikawa S."/>
            <person name="Yamada K."/>
            <person name="Nakamura Y."/>
            <person name="Ichinomiya M."/>
            <person name="Sato N."/>
            <person name="Blanc-Mathieu R."/>
            <person name="Endo H."/>
            <person name="Kuwata A."/>
            <person name="Ogata H."/>
        </authorList>
    </citation>
    <scope>NUCLEOTIDE SEQUENCE [LARGE SCALE GENOMIC DNA]</scope>
</reference>
<feature type="compositionally biased region" description="Acidic residues" evidence="1">
    <location>
        <begin position="275"/>
        <end position="286"/>
    </location>
</feature>